<feature type="domain" description="DUF6589" evidence="1">
    <location>
        <begin position="224"/>
        <end position="369"/>
    </location>
</feature>
<dbReference type="InterPro" id="IPR046496">
    <property type="entry name" value="DUF6589"/>
</dbReference>
<evidence type="ECO:0000259" key="1">
    <source>
        <dbReference type="Pfam" id="PF20231"/>
    </source>
</evidence>
<dbReference type="EMBL" id="CALNXK010000178">
    <property type="protein sequence ID" value="CAH3173113.1"/>
    <property type="molecule type" value="Genomic_DNA"/>
</dbReference>
<comment type="caution">
    <text evidence="2">The sequence shown here is derived from an EMBL/GenBank/DDBJ whole genome shotgun (WGS) entry which is preliminary data.</text>
</comment>
<evidence type="ECO:0000313" key="2">
    <source>
        <dbReference type="EMBL" id="CAH3173113.1"/>
    </source>
</evidence>
<proteinExistence type="predicted"/>
<protein>
    <recommendedName>
        <fullName evidence="1">DUF6589 domain-containing protein</fullName>
    </recommendedName>
</protein>
<organism evidence="2 3">
    <name type="scientific">Porites lobata</name>
    <dbReference type="NCBI Taxonomy" id="104759"/>
    <lineage>
        <taxon>Eukaryota</taxon>
        <taxon>Metazoa</taxon>
        <taxon>Cnidaria</taxon>
        <taxon>Anthozoa</taxon>
        <taxon>Hexacorallia</taxon>
        <taxon>Scleractinia</taxon>
        <taxon>Fungiina</taxon>
        <taxon>Poritidae</taxon>
        <taxon>Porites</taxon>
    </lineage>
</organism>
<accession>A0ABN8R5N2</accession>
<sequence length="371" mass="42247">MKASNAIALATSATSRTRNQRMSALASCISVILLLSGAKTQDFTRLNKLGVSMSHRQSIRLQTAMGHNFNGKVLQWKKNREEVLGAMNPCHEVMSKQIPVFPEDAMELEIWCDLSEDTLKLYEFFTPGAYSLLMEVRTFKANDDDDSCVPDSTIQGVLSKLEGRKVPRYRIVDDSVDLSLTARIQIPTHSNQSIHWTYQYTILDRVTNNLDVSKPRALLTELQLSTVLPMLEVQNAIKEDCVLLVSWIITTYLKAFQHLRRVVVYHIPHHHSDKMAQKSQICPLDVEVRNSNISGEMAQLMIKNQTKYVPSLKSHKTSPVQILERIFFDGDALTDERSRNIQWVFKDGDEPFDRLEGLDPVHADWHAKAKL</sequence>
<evidence type="ECO:0000313" key="3">
    <source>
        <dbReference type="Proteomes" id="UP001159405"/>
    </source>
</evidence>
<reference evidence="2 3" key="1">
    <citation type="submission" date="2022-05" db="EMBL/GenBank/DDBJ databases">
        <authorList>
            <consortium name="Genoscope - CEA"/>
            <person name="William W."/>
        </authorList>
    </citation>
    <scope>NUCLEOTIDE SEQUENCE [LARGE SCALE GENOMIC DNA]</scope>
</reference>
<gene>
    <name evidence="2" type="ORF">PLOB_00013386</name>
</gene>
<dbReference type="Pfam" id="PF20231">
    <property type="entry name" value="DUF6589"/>
    <property type="match status" value="1"/>
</dbReference>
<dbReference type="Proteomes" id="UP001159405">
    <property type="component" value="Unassembled WGS sequence"/>
</dbReference>
<name>A0ABN8R5N2_9CNID</name>
<keyword evidence="3" id="KW-1185">Reference proteome</keyword>